<keyword evidence="2" id="KW-0472">Membrane</keyword>
<evidence type="ECO:0000259" key="3">
    <source>
        <dbReference type="Pfam" id="PF14257"/>
    </source>
</evidence>
<evidence type="ECO:0000313" key="5">
    <source>
        <dbReference type="Proteomes" id="UP000245890"/>
    </source>
</evidence>
<keyword evidence="5" id="KW-1185">Reference proteome</keyword>
<dbReference type="Proteomes" id="UP000245890">
    <property type="component" value="Unassembled WGS sequence"/>
</dbReference>
<sequence>MRKVLALGCAALLAGCSSNEEGSPAAPREDVAAGEPSAKQGAEPLKVALPQLAYRYTLSFLLPDGRLAETQEAHRALCDRLGPARCQLAALTRDDAEGRAGSAVLKLRVAAADAPYFTGEAGRQVTAAGGRALNTNVVGDDVSKELIDTSARIRQRELLVARLTEMLRTRKGSVGELVEAERNVTAAQEELDKARAWQRELQGRVTMAEVEIHYQPLAAPASGTSVGAALGEAVQGSASTFVWGMQLLLSLAIYLLPWGMVFGAGIAVATLLRRHNRPV</sequence>
<feature type="region of interest" description="Disordered" evidence="1">
    <location>
        <begin position="18"/>
        <end position="39"/>
    </location>
</feature>
<evidence type="ECO:0000256" key="1">
    <source>
        <dbReference type="SAM" id="MobiDB-lite"/>
    </source>
</evidence>
<name>A0A2U0SJ75_9SPHN</name>
<accession>A0A2U0SJ75</accession>
<organism evidence="4 5">
    <name type="scientific">Sphingomonas pokkalii</name>
    <dbReference type="NCBI Taxonomy" id="2175090"/>
    <lineage>
        <taxon>Bacteria</taxon>
        <taxon>Pseudomonadati</taxon>
        <taxon>Pseudomonadota</taxon>
        <taxon>Alphaproteobacteria</taxon>
        <taxon>Sphingomonadales</taxon>
        <taxon>Sphingomonadaceae</taxon>
        <taxon>Sphingomonas</taxon>
    </lineage>
</organism>
<protein>
    <submittedName>
        <fullName evidence="4">DUF4349 domain-containing protein</fullName>
    </submittedName>
</protein>
<dbReference type="AlphaFoldDB" id="A0A2U0SJ75"/>
<reference evidence="4 5" key="1">
    <citation type="submission" date="2018-05" db="EMBL/GenBank/DDBJ databases">
        <title>Description of Sphingomonas pokkalii sp nov, isolated from the rhizosphere of saline tolerant pokkali rice and its draft genome analysis.</title>
        <authorList>
            <person name="Menon R."/>
            <person name="Kumari S."/>
            <person name="Rameshkumar N."/>
        </authorList>
    </citation>
    <scope>NUCLEOTIDE SEQUENCE [LARGE SCALE GENOMIC DNA]</scope>
    <source>
        <strain evidence="4 5">L3B27</strain>
    </source>
</reference>
<keyword evidence="2" id="KW-0812">Transmembrane</keyword>
<proteinExistence type="predicted"/>
<evidence type="ECO:0000313" key="4">
    <source>
        <dbReference type="EMBL" id="PVX31372.1"/>
    </source>
</evidence>
<dbReference type="OrthoDB" id="7448632at2"/>
<feature type="transmembrane region" description="Helical" evidence="2">
    <location>
        <begin position="247"/>
        <end position="272"/>
    </location>
</feature>
<dbReference type="InterPro" id="IPR025645">
    <property type="entry name" value="DUF4349"/>
</dbReference>
<dbReference type="PROSITE" id="PS51257">
    <property type="entry name" value="PROKAR_LIPOPROTEIN"/>
    <property type="match status" value="1"/>
</dbReference>
<feature type="domain" description="DUF4349" evidence="3">
    <location>
        <begin position="51"/>
        <end position="268"/>
    </location>
</feature>
<gene>
    <name evidence="4" type="ORF">DD559_06665</name>
</gene>
<dbReference type="RefSeq" id="WP_116470756.1">
    <property type="nucleotide sequence ID" value="NZ_QENQ01000001.1"/>
</dbReference>
<dbReference type="EMBL" id="QENQ01000001">
    <property type="protein sequence ID" value="PVX31372.1"/>
    <property type="molecule type" value="Genomic_DNA"/>
</dbReference>
<keyword evidence="2" id="KW-1133">Transmembrane helix</keyword>
<dbReference type="Pfam" id="PF14257">
    <property type="entry name" value="DUF4349"/>
    <property type="match status" value="1"/>
</dbReference>
<comment type="caution">
    <text evidence="4">The sequence shown here is derived from an EMBL/GenBank/DDBJ whole genome shotgun (WGS) entry which is preliminary data.</text>
</comment>
<evidence type="ECO:0000256" key="2">
    <source>
        <dbReference type="SAM" id="Phobius"/>
    </source>
</evidence>